<dbReference type="InterPro" id="IPR030395">
    <property type="entry name" value="GP_PDE_dom"/>
</dbReference>
<dbReference type="GO" id="GO:0006629">
    <property type="term" value="P:lipid metabolic process"/>
    <property type="evidence" value="ECO:0007669"/>
    <property type="project" value="InterPro"/>
</dbReference>
<keyword evidence="3" id="KW-1185">Reference proteome</keyword>
<dbReference type="SUPFAM" id="SSF51695">
    <property type="entry name" value="PLC-like phosphodiesterases"/>
    <property type="match status" value="1"/>
</dbReference>
<dbReference type="InterPro" id="IPR017946">
    <property type="entry name" value="PLC-like_Pdiesterase_TIM-brl"/>
</dbReference>
<keyword evidence="2" id="KW-0378">Hydrolase</keyword>
<proteinExistence type="predicted"/>
<gene>
    <name evidence="2" type="primary">glpQ1</name>
    <name evidence="2" type="ORF">CCHOA_00450</name>
</gene>
<dbReference type="Gene3D" id="3.20.20.190">
    <property type="entry name" value="Phosphatidylinositol (PI) phosphodiesterase"/>
    <property type="match status" value="1"/>
</dbReference>
<evidence type="ECO:0000259" key="1">
    <source>
        <dbReference type="PROSITE" id="PS51704"/>
    </source>
</evidence>
<dbReference type="Pfam" id="PF03009">
    <property type="entry name" value="GDPD"/>
    <property type="match status" value="1"/>
</dbReference>
<evidence type="ECO:0000313" key="3">
    <source>
        <dbReference type="Proteomes" id="UP000269019"/>
    </source>
</evidence>
<sequence>MRQALPKIVAHRGDSGIHCENSLQAFESAFASGADVVECDLRLSSGGTPIVFHDKTVDRMTRASGLVSDRRYRDFLALEYAADPTAQPLGLASLLALAAQFPDTEVFLETKSHPWQGSALEERIATVVHRSAIDPARLAVISFDPRSLRTMRRLAPAVRRVLLRRDWWPGRWPLPTAGCDLAGVGMSKETIADGKAPWPTAGLRYVWTANTAEDLTAALSAPVDYVATDYPARAMTIRQQLAAQNLAEQLPENHC</sequence>
<feature type="domain" description="GP-PDE" evidence="1">
    <location>
        <begin position="6"/>
        <end position="238"/>
    </location>
</feature>
<dbReference type="GO" id="GO:0008889">
    <property type="term" value="F:glycerophosphodiester phosphodiesterase activity"/>
    <property type="evidence" value="ECO:0007669"/>
    <property type="project" value="UniProtKB-EC"/>
</dbReference>
<evidence type="ECO:0000313" key="2">
    <source>
        <dbReference type="EMBL" id="AZA12519.1"/>
    </source>
</evidence>
<reference evidence="2 3" key="1">
    <citation type="submission" date="2018-11" db="EMBL/GenBank/DDBJ databases">
        <authorList>
            <person name="Kleinhagauer T."/>
            <person name="Glaeser S.P."/>
            <person name="Spergser J."/>
            <person name="Ruckert C."/>
            <person name="Kaempfer P."/>
            <person name="Busse H.-J."/>
        </authorList>
    </citation>
    <scope>NUCLEOTIDE SEQUENCE [LARGE SCALE GENOMIC DNA]</scope>
    <source>
        <strain evidence="2 3">200CH</strain>
    </source>
</reference>
<dbReference type="EMBL" id="CP033896">
    <property type="protein sequence ID" value="AZA12519.1"/>
    <property type="molecule type" value="Genomic_DNA"/>
</dbReference>
<dbReference type="Proteomes" id="UP000269019">
    <property type="component" value="Chromosome"/>
</dbReference>
<dbReference type="KEGG" id="ccho:CCHOA_00450"/>
<protein>
    <submittedName>
        <fullName evidence="2">Putative glycerophosphoryl diester phosphodiesterase 1</fullName>
        <ecNumber evidence="2">3.1.4.46</ecNumber>
    </submittedName>
</protein>
<dbReference type="PROSITE" id="PS51704">
    <property type="entry name" value="GP_PDE"/>
    <property type="match status" value="1"/>
</dbReference>
<dbReference type="EC" id="3.1.4.46" evidence="2"/>
<dbReference type="RefSeq" id="WP_164472327.1">
    <property type="nucleotide sequence ID" value="NZ_CP033896.1"/>
</dbReference>
<name>A0A3G6J3M0_9CORY</name>
<accession>A0A3G6J3M0</accession>
<organism evidence="2 3">
    <name type="scientific">Corynebacterium choanae</name>
    <dbReference type="NCBI Taxonomy" id="1862358"/>
    <lineage>
        <taxon>Bacteria</taxon>
        <taxon>Bacillati</taxon>
        <taxon>Actinomycetota</taxon>
        <taxon>Actinomycetes</taxon>
        <taxon>Mycobacteriales</taxon>
        <taxon>Corynebacteriaceae</taxon>
        <taxon>Corynebacterium</taxon>
    </lineage>
</organism>
<dbReference type="PANTHER" id="PTHR46211">
    <property type="entry name" value="GLYCEROPHOSPHORYL DIESTER PHOSPHODIESTERASE"/>
    <property type="match status" value="1"/>
</dbReference>
<dbReference type="AlphaFoldDB" id="A0A3G6J3M0"/>
<dbReference type="PANTHER" id="PTHR46211:SF1">
    <property type="entry name" value="GLYCEROPHOSPHODIESTER PHOSPHODIESTERASE, CYTOPLASMIC"/>
    <property type="match status" value="1"/>
</dbReference>